<dbReference type="PROSITE" id="PS51257">
    <property type="entry name" value="PROKAR_LIPOPROTEIN"/>
    <property type="match status" value="1"/>
</dbReference>
<feature type="coiled-coil region" evidence="1">
    <location>
        <begin position="213"/>
        <end position="329"/>
    </location>
</feature>
<protein>
    <submittedName>
        <fullName evidence="2">Uncharacterized protein</fullName>
    </submittedName>
</protein>
<dbReference type="STRING" id="329726.AM1_1213"/>
<evidence type="ECO:0000313" key="2">
    <source>
        <dbReference type="EMBL" id="ABW26250.1"/>
    </source>
</evidence>
<keyword evidence="3" id="KW-1185">Reference proteome</keyword>
<dbReference type="EMBL" id="CP000828">
    <property type="protein sequence ID" value="ABW26250.1"/>
    <property type="molecule type" value="Genomic_DNA"/>
</dbReference>
<gene>
    <name evidence="2" type="ordered locus">AM1_1213</name>
</gene>
<dbReference type="eggNOG" id="COG1196">
    <property type="taxonomic scope" value="Bacteria"/>
</dbReference>
<keyword evidence="1" id="KW-0175">Coiled coil</keyword>
<evidence type="ECO:0000313" key="3">
    <source>
        <dbReference type="Proteomes" id="UP000000268"/>
    </source>
</evidence>
<dbReference type="RefSeq" id="WP_012161797.1">
    <property type="nucleotide sequence ID" value="NC_009925.1"/>
</dbReference>
<dbReference type="HOGENOM" id="CLU_859667_0_0_3"/>
<dbReference type="KEGG" id="amr:AM1_1213"/>
<reference evidence="2 3" key="1">
    <citation type="journal article" date="2008" name="Proc. Natl. Acad. Sci. U.S.A.">
        <title>Niche adaptation and genome expansion in the chlorophyll d-producing cyanobacterium Acaryochloris marina.</title>
        <authorList>
            <person name="Swingley W.D."/>
            <person name="Chen M."/>
            <person name="Cheung P.C."/>
            <person name="Conrad A.L."/>
            <person name="Dejesa L.C."/>
            <person name="Hao J."/>
            <person name="Honchak B.M."/>
            <person name="Karbach L.E."/>
            <person name="Kurdoglu A."/>
            <person name="Lahiri S."/>
            <person name="Mastrian S.D."/>
            <person name="Miyashita H."/>
            <person name="Page L."/>
            <person name="Ramakrishna P."/>
            <person name="Satoh S."/>
            <person name="Sattley W.M."/>
            <person name="Shimada Y."/>
            <person name="Taylor H.L."/>
            <person name="Tomo T."/>
            <person name="Tsuchiya T."/>
            <person name="Wang Z.T."/>
            <person name="Raymond J."/>
            <person name="Mimuro M."/>
            <person name="Blankenship R.E."/>
            <person name="Touchman J.W."/>
        </authorList>
    </citation>
    <scope>NUCLEOTIDE SEQUENCE [LARGE SCALE GENOMIC DNA]</scope>
    <source>
        <strain evidence="3">MBIC 11017</strain>
    </source>
</reference>
<evidence type="ECO:0000256" key="1">
    <source>
        <dbReference type="SAM" id="Coils"/>
    </source>
</evidence>
<dbReference type="Gene3D" id="1.10.287.1490">
    <property type="match status" value="1"/>
</dbReference>
<proteinExistence type="predicted"/>
<organism evidence="2 3">
    <name type="scientific">Acaryochloris marina (strain MBIC 11017)</name>
    <dbReference type="NCBI Taxonomy" id="329726"/>
    <lineage>
        <taxon>Bacteria</taxon>
        <taxon>Bacillati</taxon>
        <taxon>Cyanobacteriota</taxon>
        <taxon>Cyanophyceae</taxon>
        <taxon>Acaryochloridales</taxon>
        <taxon>Acaryochloridaceae</taxon>
        <taxon>Acaryochloris</taxon>
    </lineage>
</organism>
<dbReference type="Proteomes" id="UP000000268">
    <property type="component" value="Chromosome"/>
</dbReference>
<dbReference type="OrthoDB" id="569553at2"/>
<name>B0C3Z0_ACAM1</name>
<dbReference type="SUPFAM" id="SSF58100">
    <property type="entry name" value="Bacterial hemolysins"/>
    <property type="match status" value="1"/>
</dbReference>
<accession>B0C3Z0</accession>
<dbReference type="AlphaFoldDB" id="B0C3Z0"/>
<sequence>MKKSWHPIFPISLWILVGGGWLSGCSLLAPKVYKPTSPQIEQLAIDTMMTQKAQQLFYQQEPRIEPKKTFHKLCRKASHNTEKTILLGCFISDGYEGSIIIQSVTDPRLDGMMEMVAAHEMLHAAYQQLSNEERSQLASKLKRAAKRVKDEHLLAVLKEYESGDQDLYVNELHSHLGTSLGDLGDPELEEYYRQYFRDRKQVVAFSDRSRRVLAKIESQVDQLEPELNSLEINLKAEKDYIQRAEDDLKTYYRDLERMKTNLTRLKQQAEASLSRGDDSLVNDFEQARSRFNSEVGEFNGQIQQLQDRIQQFNQQYDAYSQKVNFYNELAATNRSILSSIKLAPSEKVKPVAP</sequence>